<protein>
    <submittedName>
        <fullName evidence="1">DUF6909 family protein</fullName>
    </submittedName>
</protein>
<accession>A0ABW5B7N8</accession>
<sequence length="556" mass="63336">MKRTRAQESRAAIEKLYITMRHLFMRGSYKPMGVSGESLVDSLLVLSPEIYGFLAQDEKIELDGLLYVMERLPRGIEECRYVRLISREGYENSTFPAIIPAKRKRNCYRVDEEQMYVEMTRGRSDIYDILTHLTFLYIESEKIKSNSTDAKGRIDLNWELLGKIIEKEENGEDFDKEVACSYLSQVIGRTFDETHEAIKKFETSPHTNSLFRVIYHLGKLAMEESFDGKDREISFSSTLRIRVGHHVYGELWANKIKKVLFENDLIERPLHIISANLHSFLNTIYSHQALGLGTFEEIEQMALDISIGAKNNKGKEILKYAQNNGFMEVMDESGTNIHVQLIDTARMSKNTLLPNCILPEDQKKRPVLLVMDYAFGEQAYECFDELLKPYETEDGKNYPLNVLSASIMGKAGILTGKKGDIMIPDSHVFEGTADNYPFINELSRKDFEGYGLGVYQGTMFTVLGTSLQNKDVLSYLMESSWKAIGLEMEGAHYQKAIQSESKIRQSIKKNVKVLYAYYASDNPLETGSTLASGALGMDGVKPTYLITYKILKKLFS</sequence>
<evidence type="ECO:0000313" key="2">
    <source>
        <dbReference type="Proteomes" id="UP001597414"/>
    </source>
</evidence>
<organism evidence="1 2">
    <name type="scientific">Shivajiella indica</name>
    <dbReference type="NCBI Taxonomy" id="872115"/>
    <lineage>
        <taxon>Bacteria</taxon>
        <taxon>Pseudomonadati</taxon>
        <taxon>Bacteroidota</taxon>
        <taxon>Cytophagia</taxon>
        <taxon>Cytophagales</taxon>
        <taxon>Cyclobacteriaceae</taxon>
        <taxon>Shivajiella</taxon>
    </lineage>
</organism>
<keyword evidence="2" id="KW-1185">Reference proteome</keyword>
<dbReference type="InterPro" id="IPR054204">
    <property type="entry name" value="DUF6909"/>
</dbReference>
<dbReference type="EMBL" id="JBHUIV010000010">
    <property type="protein sequence ID" value="MFD2200645.1"/>
    <property type="molecule type" value="Genomic_DNA"/>
</dbReference>
<comment type="caution">
    <text evidence="1">The sequence shown here is derived from an EMBL/GenBank/DDBJ whole genome shotgun (WGS) entry which is preliminary data.</text>
</comment>
<dbReference type="Pfam" id="PF21850">
    <property type="entry name" value="DUF6909"/>
    <property type="match status" value="2"/>
</dbReference>
<proteinExistence type="predicted"/>
<name>A0ABW5B7N8_9BACT</name>
<gene>
    <name evidence="1" type="ORF">ACFSKV_03640</name>
</gene>
<dbReference type="RefSeq" id="WP_380800460.1">
    <property type="nucleotide sequence ID" value="NZ_JBHUIV010000010.1"/>
</dbReference>
<dbReference type="Proteomes" id="UP001597414">
    <property type="component" value="Unassembled WGS sequence"/>
</dbReference>
<reference evidence="2" key="1">
    <citation type="journal article" date="2019" name="Int. J. Syst. Evol. Microbiol.">
        <title>The Global Catalogue of Microorganisms (GCM) 10K type strain sequencing project: providing services to taxonomists for standard genome sequencing and annotation.</title>
        <authorList>
            <consortium name="The Broad Institute Genomics Platform"/>
            <consortium name="The Broad Institute Genome Sequencing Center for Infectious Disease"/>
            <person name="Wu L."/>
            <person name="Ma J."/>
        </authorList>
    </citation>
    <scope>NUCLEOTIDE SEQUENCE [LARGE SCALE GENOMIC DNA]</scope>
    <source>
        <strain evidence="2">KCTC 19812</strain>
    </source>
</reference>
<evidence type="ECO:0000313" key="1">
    <source>
        <dbReference type="EMBL" id="MFD2200645.1"/>
    </source>
</evidence>